<name>A0A1G8HYN8_9RHOB</name>
<evidence type="ECO:0000313" key="2">
    <source>
        <dbReference type="Proteomes" id="UP000199340"/>
    </source>
</evidence>
<proteinExistence type="predicted"/>
<dbReference type="EMBL" id="FNEB01000001">
    <property type="protein sequence ID" value="SDI11727.1"/>
    <property type="molecule type" value="Genomic_DNA"/>
</dbReference>
<organism evidence="1 2">
    <name type="scientific">Lutimaribacter saemankumensis</name>
    <dbReference type="NCBI Taxonomy" id="490829"/>
    <lineage>
        <taxon>Bacteria</taxon>
        <taxon>Pseudomonadati</taxon>
        <taxon>Pseudomonadota</taxon>
        <taxon>Alphaproteobacteria</taxon>
        <taxon>Rhodobacterales</taxon>
        <taxon>Roseobacteraceae</taxon>
        <taxon>Lutimaribacter</taxon>
    </lineage>
</organism>
<dbReference type="STRING" id="490829.SAMN05421850_101697"/>
<evidence type="ECO:0000313" key="1">
    <source>
        <dbReference type="EMBL" id="SDI11727.1"/>
    </source>
</evidence>
<dbReference type="Proteomes" id="UP000199340">
    <property type="component" value="Unassembled WGS sequence"/>
</dbReference>
<reference evidence="1 2" key="1">
    <citation type="submission" date="2016-10" db="EMBL/GenBank/DDBJ databases">
        <authorList>
            <person name="de Groot N.N."/>
        </authorList>
    </citation>
    <scope>NUCLEOTIDE SEQUENCE [LARGE SCALE GENOMIC DNA]</scope>
    <source>
        <strain evidence="1 2">DSM 28010</strain>
    </source>
</reference>
<dbReference type="AlphaFoldDB" id="A0A1G8HYN8"/>
<accession>A0A1G8HYN8</accession>
<protein>
    <submittedName>
        <fullName evidence="1">Uncharacterized protein</fullName>
    </submittedName>
</protein>
<keyword evidence="2" id="KW-1185">Reference proteome</keyword>
<sequence>MGALMATKETRINREGGKWTVYVRSSAERATQAAWLSLGGCGDAKVAFRLWLSLLGDKGRK</sequence>
<gene>
    <name evidence="1" type="ORF">SAMN05421850_101697</name>
</gene>